<accession>A0A1H2XD79</accession>
<dbReference type="Gene3D" id="1.20.120.1780">
    <property type="entry name" value="UbiA prenyltransferase"/>
    <property type="match status" value="1"/>
</dbReference>
<dbReference type="PANTHER" id="PTHR11048:SF28">
    <property type="entry name" value="4-HYDROXYBENZOATE POLYPRENYLTRANSFERASE, MITOCHONDRIAL"/>
    <property type="match status" value="1"/>
</dbReference>
<feature type="transmembrane region" description="Helical" evidence="12">
    <location>
        <begin position="240"/>
        <end position="260"/>
    </location>
</feature>
<keyword evidence="9 12" id="KW-0460">Magnesium</keyword>
<evidence type="ECO:0000256" key="2">
    <source>
        <dbReference type="ARBA" id="ARBA00004141"/>
    </source>
</evidence>
<dbReference type="Gene3D" id="1.10.357.140">
    <property type="entry name" value="UbiA prenyltransferase"/>
    <property type="match status" value="1"/>
</dbReference>
<dbReference type="CDD" id="cd13959">
    <property type="entry name" value="PT_UbiA_COQ2"/>
    <property type="match status" value="1"/>
</dbReference>
<dbReference type="UniPathway" id="UPA00232"/>
<dbReference type="OrthoDB" id="9782418at2"/>
<comment type="cofactor">
    <cofactor evidence="1 12">
        <name>Mg(2+)</name>
        <dbReference type="ChEBI" id="CHEBI:18420"/>
    </cofactor>
</comment>
<feature type="transmembrane region" description="Helical" evidence="12">
    <location>
        <begin position="50"/>
        <end position="73"/>
    </location>
</feature>
<comment type="catalytic activity">
    <reaction evidence="12">
        <text>all-trans-octaprenyl diphosphate + 4-hydroxybenzoate = 4-hydroxy-3-(all-trans-octaprenyl)benzoate + diphosphate</text>
        <dbReference type="Rhea" id="RHEA:27782"/>
        <dbReference type="ChEBI" id="CHEBI:1617"/>
        <dbReference type="ChEBI" id="CHEBI:17879"/>
        <dbReference type="ChEBI" id="CHEBI:33019"/>
        <dbReference type="ChEBI" id="CHEBI:57711"/>
        <dbReference type="EC" id="2.5.1.39"/>
    </reaction>
</comment>
<feature type="transmembrane region" description="Helical" evidence="12">
    <location>
        <begin position="26"/>
        <end position="43"/>
    </location>
</feature>
<comment type="similarity">
    <text evidence="3 12">Belongs to the UbiA prenyltransferase family.</text>
</comment>
<dbReference type="PANTHER" id="PTHR11048">
    <property type="entry name" value="PRENYLTRANSFERASES"/>
    <property type="match status" value="1"/>
</dbReference>
<keyword evidence="11 12" id="KW-0472">Membrane</keyword>
<evidence type="ECO:0000256" key="5">
    <source>
        <dbReference type="ARBA" id="ARBA00022519"/>
    </source>
</evidence>
<dbReference type="AlphaFoldDB" id="A0A1H2XD79"/>
<dbReference type="EC" id="2.5.1.39" evidence="12 13"/>
<dbReference type="PROSITE" id="PS00943">
    <property type="entry name" value="UBIA"/>
    <property type="match status" value="1"/>
</dbReference>
<keyword evidence="4 12" id="KW-1003">Cell membrane</keyword>
<evidence type="ECO:0000256" key="11">
    <source>
        <dbReference type="ARBA" id="ARBA00023136"/>
    </source>
</evidence>
<dbReference type="InterPro" id="IPR006370">
    <property type="entry name" value="HB_polyprenyltransferase-like"/>
</dbReference>
<protein>
    <recommendedName>
        <fullName evidence="12 13">4-hydroxybenzoate octaprenyltransferase</fullName>
        <ecNumber evidence="12 13">2.5.1.39</ecNumber>
    </recommendedName>
    <alternativeName>
        <fullName evidence="12">4-HB polyprenyltransferase</fullName>
    </alternativeName>
</protein>
<organism evidence="14 15">
    <name type="scientific">Aidingimonas halophila</name>
    <dbReference type="NCBI Taxonomy" id="574349"/>
    <lineage>
        <taxon>Bacteria</taxon>
        <taxon>Pseudomonadati</taxon>
        <taxon>Pseudomonadota</taxon>
        <taxon>Gammaproteobacteria</taxon>
        <taxon>Oceanospirillales</taxon>
        <taxon>Halomonadaceae</taxon>
        <taxon>Aidingimonas</taxon>
    </lineage>
</organism>
<dbReference type="HAMAP" id="MF_01635">
    <property type="entry name" value="UbiA"/>
    <property type="match status" value="1"/>
</dbReference>
<feature type="transmembrane region" description="Helical" evidence="12">
    <location>
        <begin position="102"/>
        <end position="135"/>
    </location>
</feature>
<dbReference type="InterPro" id="IPR030470">
    <property type="entry name" value="UbiA_prenylTrfase_CS"/>
</dbReference>
<evidence type="ECO:0000256" key="8">
    <source>
        <dbReference type="ARBA" id="ARBA00022692"/>
    </source>
</evidence>
<evidence type="ECO:0000313" key="15">
    <source>
        <dbReference type="Proteomes" id="UP000198500"/>
    </source>
</evidence>
<keyword evidence="15" id="KW-1185">Reference proteome</keyword>
<comment type="subcellular location">
    <subcellularLocation>
        <location evidence="12">Cell inner membrane</location>
        <topology evidence="12">Multi-pass membrane protein</topology>
    </subcellularLocation>
    <subcellularLocation>
        <location evidence="2">Membrane</location>
        <topology evidence="2">Multi-pass membrane protein</topology>
    </subcellularLocation>
</comment>
<reference evidence="14 15" key="1">
    <citation type="submission" date="2016-10" db="EMBL/GenBank/DDBJ databases">
        <authorList>
            <person name="de Groot N.N."/>
        </authorList>
    </citation>
    <scope>NUCLEOTIDE SEQUENCE [LARGE SCALE GENOMIC DNA]</scope>
    <source>
        <strain evidence="14 15">DSM 19219</strain>
    </source>
</reference>
<dbReference type="InterPro" id="IPR039653">
    <property type="entry name" value="Prenyltransferase"/>
</dbReference>
<keyword evidence="5 12" id="KW-0997">Cell inner membrane</keyword>
<dbReference type="FunFam" id="1.20.120.1780:FF:000001">
    <property type="entry name" value="4-hydroxybenzoate octaprenyltransferase"/>
    <property type="match status" value="1"/>
</dbReference>
<gene>
    <name evidence="12" type="primary">ubiA</name>
    <name evidence="14" type="ORF">SAMN05443545_103167</name>
</gene>
<evidence type="ECO:0000256" key="9">
    <source>
        <dbReference type="ARBA" id="ARBA00022842"/>
    </source>
</evidence>
<feature type="transmembrane region" description="Helical" evidence="12">
    <location>
        <begin position="147"/>
        <end position="166"/>
    </location>
</feature>
<comment type="pathway">
    <text evidence="12">Cofactor biosynthesis; ubiquinone biosynthesis.</text>
</comment>
<evidence type="ECO:0000256" key="6">
    <source>
        <dbReference type="ARBA" id="ARBA00022679"/>
    </source>
</evidence>
<dbReference type="GO" id="GO:0006744">
    <property type="term" value="P:ubiquinone biosynthetic process"/>
    <property type="evidence" value="ECO:0007669"/>
    <property type="project" value="UniProtKB-UniRule"/>
</dbReference>
<evidence type="ECO:0000256" key="13">
    <source>
        <dbReference type="NCBIfam" id="TIGR01474"/>
    </source>
</evidence>
<dbReference type="Pfam" id="PF01040">
    <property type="entry name" value="UbiA"/>
    <property type="match status" value="1"/>
</dbReference>
<name>A0A1H2XD79_9GAMM</name>
<dbReference type="GO" id="GO:0008412">
    <property type="term" value="F:4-hydroxybenzoate polyprenyltransferase activity"/>
    <property type="evidence" value="ECO:0007669"/>
    <property type="project" value="UniProtKB-UniRule"/>
</dbReference>
<proteinExistence type="inferred from homology"/>
<dbReference type="EMBL" id="FNNI01000003">
    <property type="protein sequence ID" value="SDW90688.1"/>
    <property type="molecule type" value="Genomic_DNA"/>
</dbReference>
<keyword evidence="8 12" id="KW-0812">Transmembrane</keyword>
<keyword evidence="10 12" id="KW-1133">Transmembrane helix</keyword>
<sequence length="294" mass="33341">MDQTAPRRGIARLPDFLALTRLDRPIGTWLLMWPTLWALWIAAEGVPSRDVLLIFIAGVYVMRAAGCVVNDYADRHFDGHVKRTRERPLATGRISEREAKGLFVLLVTTAFILVCFTNRFTILLSIGGVILAFIYPFMKRYTHLPQLFLGAAFSWAIPMAFGAVQQGVPFEAWLLFLANVIWTVAYDTEYAMVDRDDDLKIGIKSTAVLFGRADKAIIAVLQGFTLLLLAWVGWRLTLGGFFWLGLAAMAAIFVYQQWLIRDRSREYCFRAFLNNHWAGLVLFAGLVLTWWPDA</sequence>
<dbReference type="FunFam" id="1.10.357.140:FF:000002">
    <property type="entry name" value="4-hydroxybenzoate octaprenyltransferase"/>
    <property type="match status" value="1"/>
</dbReference>
<dbReference type="NCBIfam" id="TIGR01474">
    <property type="entry name" value="ubiA_proteo"/>
    <property type="match status" value="1"/>
</dbReference>
<dbReference type="InterPro" id="IPR044878">
    <property type="entry name" value="UbiA_sf"/>
</dbReference>
<evidence type="ECO:0000256" key="12">
    <source>
        <dbReference type="HAMAP-Rule" id="MF_01635"/>
    </source>
</evidence>
<dbReference type="STRING" id="574349.SAMN05443545_103167"/>
<evidence type="ECO:0000313" key="14">
    <source>
        <dbReference type="EMBL" id="SDW90688.1"/>
    </source>
</evidence>
<evidence type="ECO:0000256" key="7">
    <source>
        <dbReference type="ARBA" id="ARBA00022688"/>
    </source>
</evidence>
<keyword evidence="6 12" id="KW-0808">Transferase</keyword>
<dbReference type="RefSeq" id="WP_092568754.1">
    <property type="nucleotide sequence ID" value="NZ_BMXH01000004.1"/>
</dbReference>
<evidence type="ECO:0000256" key="3">
    <source>
        <dbReference type="ARBA" id="ARBA00005985"/>
    </source>
</evidence>
<evidence type="ECO:0000256" key="10">
    <source>
        <dbReference type="ARBA" id="ARBA00022989"/>
    </source>
</evidence>
<evidence type="ECO:0000256" key="4">
    <source>
        <dbReference type="ARBA" id="ARBA00022475"/>
    </source>
</evidence>
<dbReference type="GO" id="GO:0005886">
    <property type="term" value="C:plasma membrane"/>
    <property type="evidence" value="ECO:0007669"/>
    <property type="project" value="UniProtKB-SubCell"/>
</dbReference>
<feature type="transmembrane region" description="Helical" evidence="12">
    <location>
        <begin position="272"/>
        <end position="291"/>
    </location>
</feature>
<evidence type="ECO:0000256" key="1">
    <source>
        <dbReference type="ARBA" id="ARBA00001946"/>
    </source>
</evidence>
<comment type="function">
    <text evidence="12">Catalyzes the prenylation of para-hydroxybenzoate (PHB) with an all-trans polyprenyl group. Mediates the second step in the final reaction sequence of ubiquinone-8 (UQ-8) biosynthesis, which is the condensation of the polyisoprenoid side chain with PHB, generating the first membrane-bound Q intermediate 3-octaprenyl-4-hydroxybenzoate.</text>
</comment>
<dbReference type="InterPro" id="IPR000537">
    <property type="entry name" value="UbiA_prenyltransferase"/>
</dbReference>
<dbReference type="Proteomes" id="UP000198500">
    <property type="component" value="Unassembled WGS sequence"/>
</dbReference>
<keyword evidence="7 12" id="KW-0831">Ubiquinone biosynthesis</keyword>
<feature type="transmembrane region" description="Helical" evidence="12">
    <location>
        <begin position="213"/>
        <end position="234"/>
    </location>
</feature>